<dbReference type="Gene3D" id="1.20.120.330">
    <property type="entry name" value="Nucleotidyltransferases domain 2"/>
    <property type="match status" value="1"/>
</dbReference>
<protein>
    <recommendedName>
        <fullName evidence="3">HEPN domain-containing protein</fullName>
    </recommendedName>
</protein>
<sequence>MVNFDPSHLQMISEKILENEDIFSCENSCSFSKECIYRTIINRSYYAAFSHFKLWAIDKKKYAENNELAHYKSKSKNSRIGRHKVLTLFIIHNTHKRDEAYIRILANDLNTLREIRNDADYKFDKNISKENAEFVSTISQKIIKNL</sequence>
<accession>A0A166AQJ5</accession>
<keyword evidence="2" id="KW-1185">Reference proteome</keyword>
<reference evidence="1 2" key="1">
    <citation type="submission" date="2016-04" db="EMBL/GenBank/DDBJ databases">
        <title>Genome sequence of Methanobrevibacter filiformis DSM 11501.</title>
        <authorList>
            <person name="Poehlein A."/>
            <person name="Seedorf H."/>
            <person name="Daniel R."/>
        </authorList>
    </citation>
    <scope>NUCLEOTIDE SEQUENCE [LARGE SCALE GENOMIC DNA]</scope>
    <source>
        <strain evidence="1 2">DSM 11501</strain>
    </source>
</reference>
<organism evidence="1 2">
    <name type="scientific">Methanobrevibacter filiformis</name>
    <dbReference type="NCBI Taxonomy" id="55758"/>
    <lineage>
        <taxon>Archaea</taxon>
        <taxon>Methanobacteriati</taxon>
        <taxon>Methanobacteriota</taxon>
        <taxon>Methanomada group</taxon>
        <taxon>Methanobacteria</taxon>
        <taxon>Methanobacteriales</taxon>
        <taxon>Methanobacteriaceae</taxon>
        <taxon>Methanobrevibacter</taxon>
    </lineage>
</organism>
<dbReference type="PATRIC" id="fig|55758.3.peg.1321"/>
<dbReference type="EMBL" id="LWMT01000230">
    <property type="protein sequence ID" value="KZX12348.1"/>
    <property type="molecule type" value="Genomic_DNA"/>
</dbReference>
<evidence type="ECO:0008006" key="3">
    <source>
        <dbReference type="Google" id="ProtNLM"/>
    </source>
</evidence>
<dbReference type="Proteomes" id="UP000077066">
    <property type="component" value="Unassembled WGS sequence"/>
</dbReference>
<evidence type="ECO:0000313" key="2">
    <source>
        <dbReference type="Proteomes" id="UP000077066"/>
    </source>
</evidence>
<dbReference type="OrthoDB" id="100632at2157"/>
<dbReference type="AlphaFoldDB" id="A0A166AQJ5"/>
<dbReference type="STRING" id="55758.MBFIL_11530"/>
<gene>
    <name evidence="1" type="ORF">MBFIL_11530</name>
</gene>
<dbReference type="RefSeq" id="WP_066972493.1">
    <property type="nucleotide sequence ID" value="NZ_LWMT01000230.1"/>
</dbReference>
<name>A0A166AQJ5_9EURY</name>
<evidence type="ECO:0000313" key="1">
    <source>
        <dbReference type="EMBL" id="KZX12348.1"/>
    </source>
</evidence>
<proteinExistence type="predicted"/>
<comment type="caution">
    <text evidence="1">The sequence shown here is derived from an EMBL/GenBank/DDBJ whole genome shotgun (WGS) entry which is preliminary data.</text>
</comment>